<dbReference type="GO" id="GO:0005524">
    <property type="term" value="F:ATP binding"/>
    <property type="evidence" value="ECO:0007669"/>
    <property type="project" value="UniProtKB-KW"/>
</dbReference>
<sequence>MIARNRMSGGLYLTSVRQTSAGTRTARHPHMARHMARSPARSQARPETARPRAALGALKPLFPFAARYKGRIASAVVALVAASGATLVVPIAVRRVVDLGFSHGEVGMIDAYFGGLIGVVAVLAVASAARYYCVVTLGERVVADLRAAVFARLTTLDPAFFDRARSGELVSRLTADAAQVKSVFGVSLSILLRNLFLFTGAIGMMVWTSPRLSVLVLAAIPLIVFPLILSGRGVRRRSRAAQDRLADASAFATEAVGAVRTMQAFGMAGATAKRFAAASEDAFLASRASARARALLTGVAIFLISASVVGVLWYGAQGVAAGTLSAGQLSQFVLYAVFGASALGQLSEVYGELTLAAGAAERLAEILDTVPAIGAPDRPRALPTPPRGEIAFERVRFHYPTRPEMPALHDLSFVVAPGERVALVGPSGAGKSTVLQLLLRFYDPESGTVRVDGVPVDAVEPEALRARMALVSQDPTVFSGSILDNIRYGRPEASEAEVERAAAQAHADGFIRALPEGYATLVGERGVTLSGGQRQRIAIARAILKDAPILLLDEATSALDAESERAVQAALDVLMKDRTTLVIAHRLATIRAADRILVMEDGRIAEQGTHDALLARGGLYAQLASLQFGAGMDPAGERQVAEV</sequence>
<dbReference type="PANTHER" id="PTHR43394">
    <property type="entry name" value="ATP-DEPENDENT PERMEASE MDL1, MITOCHONDRIAL"/>
    <property type="match status" value="1"/>
</dbReference>
<evidence type="ECO:0000256" key="6">
    <source>
        <dbReference type="ARBA" id="ARBA00022989"/>
    </source>
</evidence>
<dbReference type="Pfam" id="PF00664">
    <property type="entry name" value="ABC_membrane"/>
    <property type="match status" value="1"/>
</dbReference>
<dbReference type="SUPFAM" id="SSF90123">
    <property type="entry name" value="ABC transporter transmembrane region"/>
    <property type="match status" value="1"/>
</dbReference>
<feature type="compositionally biased region" description="Basic residues" evidence="9">
    <location>
        <begin position="25"/>
        <end position="36"/>
    </location>
</feature>
<dbReference type="InterPro" id="IPR011918">
    <property type="entry name" value="ABC_MsbA_ATP-bd"/>
</dbReference>
<accession>A0A1Y0Z8M7</accession>
<keyword evidence="3 10" id="KW-0812">Transmembrane</keyword>
<feature type="transmembrane region" description="Helical" evidence="10">
    <location>
        <begin position="294"/>
        <end position="316"/>
    </location>
</feature>
<evidence type="ECO:0000313" key="14">
    <source>
        <dbReference type="Proteomes" id="UP000061432"/>
    </source>
</evidence>
<protein>
    <submittedName>
        <fullName evidence="13">ABC-type multidrug transport system, ATPase</fullName>
    </submittedName>
</protein>
<evidence type="ECO:0000256" key="8">
    <source>
        <dbReference type="ARBA" id="ARBA00024725"/>
    </source>
</evidence>
<evidence type="ECO:0000256" key="7">
    <source>
        <dbReference type="ARBA" id="ARBA00023136"/>
    </source>
</evidence>
<evidence type="ECO:0000313" key="13">
    <source>
        <dbReference type="EMBL" id="BAR47129.1"/>
    </source>
</evidence>
<feature type="region of interest" description="Disordered" evidence="9">
    <location>
        <begin position="20"/>
        <end position="48"/>
    </location>
</feature>
<dbReference type="Gene3D" id="3.40.50.300">
    <property type="entry name" value="P-loop containing nucleotide triphosphate hydrolases"/>
    <property type="match status" value="1"/>
</dbReference>
<dbReference type="PROSITE" id="PS50893">
    <property type="entry name" value="ABC_TRANSPORTER_2"/>
    <property type="match status" value="1"/>
</dbReference>
<organism evidence="13 14">
    <name type="scientific">Methylobacterium aquaticum</name>
    <dbReference type="NCBI Taxonomy" id="270351"/>
    <lineage>
        <taxon>Bacteria</taxon>
        <taxon>Pseudomonadati</taxon>
        <taxon>Pseudomonadota</taxon>
        <taxon>Alphaproteobacteria</taxon>
        <taxon>Hyphomicrobiales</taxon>
        <taxon>Methylobacteriaceae</taxon>
        <taxon>Methylobacterium</taxon>
    </lineage>
</organism>
<dbReference type="InterPro" id="IPR003593">
    <property type="entry name" value="AAA+_ATPase"/>
</dbReference>
<dbReference type="KEGG" id="maqu:Maq22A_c28115"/>
<comment type="function">
    <text evidence="8">Part of an ABC transporter complex. Transmembrane domains (TMD) form a pore in the inner membrane and the ATP-binding domain (NBD) is responsible for energy generation.</text>
</comment>
<evidence type="ECO:0000256" key="9">
    <source>
        <dbReference type="SAM" id="MobiDB-lite"/>
    </source>
</evidence>
<reference evidence="14" key="2">
    <citation type="submission" date="2015-01" db="EMBL/GenBank/DDBJ databases">
        <title>Complete genome sequence of Methylobacterium aquaticum strain 22A.</title>
        <authorList>
            <person name="Tani A."/>
            <person name="Ogura Y."/>
            <person name="Hayashi T."/>
        </authorList>
    </citation>
    <scope>NUCLEOTIDE SEQUENCE [LARGE SCALE GENOMIC DNA]</scope>
    <source>
        <strain evidence="14">MA-22A</strain>
    </source>
</reference>
<dbReference type="GO" id="GO:0005886">
    <property type="term" value="C:plasma membrane"/>
    <property type="evidence" value="ECO:0007669"/>
    <property type="project" value="UniProtKB-SubCell"/>
</dbReference>
<evidence type="ECO:0000256" key="5">
    <source>
        <dbReference type="ARBA" id="ARBA00022840"/>
    </source>
</evidence>
<dbReference type="InterPro" id="IPR017871">
    <property type="entry name" value="ABC_transporter-like_CS"/>
</dbReference>
<dbReference type="InterPro" id="IPR036640">
    <property type="entry name" value="ABC1_TM_sf"/>
</dbReference>
<evidence type="ECO:0000256" key="3">
    <source>
        <dbReference type="ARBA" id="ARBA00022692"/>
    </source>
</evidence>
<feature type="transmembrane region" description="Helical" evidence="10">
    <location>
        <begin position="182"/>
        <end position="206"/>
    </location>
</feature>
<dbReference type="Proteomes" id="UP000061432">
    <property type="component" value="Chromosome"/>
</dbReference>
<evidence type="ECO:0000256" key="10">
    <source>
        <dbReference type="SAM" id="Phobius"/>
    </source>
</evidence>
<evidence type="ECO:0000259" key="12">
    <source>
        <dbReference type="PROSITE" id="PS50929"/>
    </source>
</evidence>
<evidence type="ECO:0000256" key="4">
    <source>
        <dbReference type="ARBA" id="ARBA00022741"/>
    </source>
</evidence>
<reference evidence="13 14" key="1">
    <citation type="journal article" date="2015" name="Genome Announc.">
        <title>Complete Genome Sequence of Methylobacterium aquaticum Strain 22A, Isolated from Racomitrium japonicum Moss.</title>
        <authorList>
            <person name="Tani A."/>
            <person name="Ogura Y."/>
            <person name="Hayashi T."/>
            <person name="Kimbara K."/>
        </authorList>
    </citation>
    <scope>NUCLEOTIDE SEQUENCE [LARGE SCALE GENOMIC DNA]</scope>
    <source>
        <strain evidence="13 14">MA-22A</strain>
    </source>
</reference>
<comment type="subcellular location">
    <subcellularLocation>
        <location evidence="1">Cell membrane</location>
        <topology evidence="1">Multi-pass membrane protein</topology>
    </subcellularLocation>
</comment>
<evidence type="ECO:0000256" key="2">
    <source>
        <dbReference type="ARBA" id="ARBA00005417"/>
    </source>
</evidence>
<dbReference type="PROSITE" id="PS00211">
    <property type="entry name" value="ABC_TRANSPORTER_1"/>
    <property type="match status" value="1"/>
</dbReference>
<keyword evidence="5" id="KW-0067">ATP-binding</keyword>
<feature type="transmembrane region" description="Helical" evidence="10">
    <location>
        <begin position="72"/>
        <end position="92"/>
    </location>
</feature>
<feature type="domain" description="ABC transmembrane type-1" evidence="12">
    <location>
        <begin position="75"/>
        <end position="355"/>
    </location>
</feature>
<dbReference type="GO" id="GO:0015421">
    <property type="term" value="F:ABC-type oligopeptide transporter activity"/>
    <property type="evidence" value="ECO:0007669"/>
    <property type="project" value="TreeGrafter"/>
</dbReference>
<dbReference type="InterPro" id="IPR011527">
    <property type="entry name" value="ABC1_TM_dom"/>
</dbReference>
<dbReference type="PANTHER" id="PTHR43394:SF1">
    <property type="entry name" value="ATP-BINDING CASSETTE SUB-FAMILY B MEMBER 10, MITOCHONDRIAL"/>
    <property type="match status" value="1"/>
</dbReference>
<dbReference type="NCBIfam" id="TIGR02204">
    <property type="entry name" value="MsbA_rel"/>
    <property type="match status" value="1"/>
</dbReference>
<dbReference type="CDD" id="cd18575">
    <property type="entry name" value="ABC_6TM_bac_exporter_ABCB8_10_like"/>
    <property type="match status" value="1"/>
</dbReference>
<feature type="transmembrane region" description="Helical" evidence="10">
    <location>
        <begin position="112"/>
        <end position="133"/>
    </location>
</feature>
<name>A0A1Y0Z8M7_9HYPH</name>
<dbReference type="FunFam" id="3.40.50.300:FF:000218">
    <property type="entry name" value="Multidrug ABC transporter ATP-binding protein"/>
    <property type="match status" value="1"/>
</dbReference>
<evidence type="ECO:0000259" key="11">
    <source>
        <dbReference type="PROSITE" id="PS50893"/>
    </source>
</evidence>
<proteinExistence type="inferred from homology"/>
<feature type="domain" description="ABC transporter" evidence="11">
    <location>
        <begin position="390"/>
        <end position="626"/>
    </location>
</feature>
<keyword evidence="7 10" id="KW-0472">Membrane</keyword>
<feature type="transmembrane region" description="Helical" evidence="10">
    <location>
        <begin position="212"/>
        <end position="229"/>
    </location>
</feature>
<comment type="similarity">
    <text evidence="2">Belongs to the ABC transporter superfamily.</text>
</comment>
<dbReference type="Pfam" id="PF00005">
    <property type="entry name" value="ABC_tran"/>
    <property type="match status" value="1"/>
</dbReference>
<dbReference type="PROSITE" id="PS50929">
    <property type="entry name" value="ABC_TM1F"/>
    <property type="match status" value="1"/>
</dbReference>
<gene>
    <name evidence="13" type="primary">mdlB</name>
    <name evidence="13" type="ORF">Maq22A_c28115</name>
</gene>
<dbReference type="GO" id="GO:0090374">
    <property type="term" value="P:oligopeptide export from mitochondrion"/>
    <property type="evidence" value="ECO:0007669"/>
    <property type="project" value="TreeGrafter"/>
</dbReference>
<dbReference type="EMBL" id="AP014704">
    <property type="protein sequence ID" value="BAR47129.1"/>
    <property type="molecule type" value="Genomic_DNA"/>
</dbReference>
<keyword evidence="4" id="KW-0547">Nucleotide-binding</keyword>
<dbReference type="InterPro" id="IPR003439">
    <property type="entry name" value="ABC_transporter-like_ATP-bd"/>
</dbReference>
<dbReference type="GO" id="GO:0016887">
    <property type="term" value="F:ATP hydrolysis activity"/>
    <property type="evidence" value="ECO:0007669"/>
    <property type="project" value="InterPro"/>
</dbReference>
<dbReference type="InterPro" id="IPR039421">
    <property type="entry name" value="Type_1_exporter"/>
</dbReference>
<dbReference type="SMART" id="SM00382">
    <property type="entry name" value="AAA"/>
    <property type="match status" value="1"/>
</dbReference>
<dbReference type="AlphaFoldDB" id="A0A1Y0Z8M7"/>
<dbReference type="STRING" id="270351.Maq22A_c28115"/>
<keyword evidence="6 10" id="KW-1133">Transmembrane helix</keyword>
<dbReference type="SUPFAM" id="SSF52540">
    <property type="entry name" value="P-loop containing nucleoside triphosphate hydrolases"/>
    <property type="match status" value="1"/>
</dbReference>
<dbReference type="CDD" id="cd03249">
    <property type="entry name" value="ABC_MTABC3_MDL1_MDL2"/>
    <property type="match status" value="1"/>
</dbReference>
<evidence type="ECO:0000256" key="1">
    <source>
        <dbReference type="ARBA" id="ARBA00004651"/>
    </source>
</evidence>
<dbReference type="InterPro" id="IPR027417">
    <property type="entry name" value="P-loop_NTPase"/>
</dbReference>
<dbReference type="Gene3D" id="1.20.1560.10">
    <property type="entry name" value="ABC transporter type 1, transmembrane domain"/>
    <property type="match status" value="1"/>
</dbReference>